<dbReference type="Proteomes" id="UP001281147">
    <property type="component" value="Unassembled WGS sequence"/>
</dbReference>
<evidence type="ECO:0000313" key="1">
    <source>
        <dbReference type="EMBL" id="KAK3696778.1"/>
    </source>
</evidence>
<dbReference type="EMBL" id="JAUTXU010000236">
    <property type="protein sequence ID" value="KAK3696778.1"/>
    <property type="molecule type" value="Genomic_DNA"/>
</dbReference>
<proteinExistence type="predicted"/>
<protein>
    <submittedName>
        <fullName evidence="1">37S ribosomal protein S22</fullName>
    </submittedName>
</protein>
<keyword evidence="1" id="KW-0689">Ribosomal protein</keyword>
<keyword evidence="1" id="KW-0687">Ribonucleoprotein</keyword>
<accession>A0ACC3MKH8</accession>
<sequence>MYYKTVHATLVRTRKPIFSLRQQQQLRYLSASRWRNSDLETVESKNVDEERDLDAAQRQVTTKHVDSGLSSSAEEPTLSPEEAALEARKTFGDALPKNHLSEEEYKVYERLYGTPLKQQEQIELEQEEDGGVLVDDGAGTGVLKEGQGGELEEVEFDEAEEVRLQVEEGGEAEFVPGEDDARLAGDINAAFAGEGVEAAEHEHEQLAEEDETPQRIHSLTLANRFSTSPSTLQLPKHSLVEAIDAQISGMPNVHLSEAAHRVFGGIGLPYSTSTPNLAKTKQAKPIGLDASQSQMSDIEGDVFLAALVPGMYATIMSVLVETRKRLGTAWAEGLVEKAKKNELRILDAGGGGAGILAVREMLKAEWERMHEEDSSLRSSIALAEADGKAGGASANPPLGMATVLTGSDVLRKRASRLLENTIFVPRLPDYLHTEEAKKKGKFDIIIAPHTLWPLREDYLRKSHVQNLWGMLSQDGGVMHVLEKGVARGFELIAGARQMLLDTRIASASDPVPLEPLENPSSAIEKEKAMIIAPCTNHSSCPMYKPQGMVKGRRDICHFNQRYVRPPFLQNILGAKDKNWEDVKFSYFSVMRGRDLREEKGLVQDEEVTQWAFEGYREPLAHDIEAEAIAAKVGGGSTPHSLTLPRMILPPLKRRGHVIVDVCTPAATLERWIVPRSFDDGQPFRDARKSSWGDIWALGAKTRVQRTPKVKKRKSHADFDVKATTSKNAGLDVDEYGRIVSASQGTEEGGDGGKVRTGSKVKGLRDKRDRKGSGNGRRKNRSVDGA</sequence>
<gene>
    <name evidence="1" type="primary">RSM22_2</name>
    <name evidence="1" type="ORF">LTR37_017802</name>
</gene>
<keyword evidence="2" id="KW-1185">Reference proteome</keyword>
<reference evidence="1" key="1">
    <citation type="submission" date="2023-07" db="EMBL/GenBank/DDBJ databases">
        <title>Black Yeasts Isolated from many extreme environments.</title>
        <authorList>
            <person name="Coleine C."/>
            <person name="Stajich J.E."/>
            <person name="Selbmann L."/>
        </authorList>
    </citation>
    <scope>NUCLEOTIDE SEQUENCE</scope>
    <source>
        <strain evidence="1">CCFEE 5714</strain>
    </source>
</reference>
<comment type="caution">
    <text evidence="1">The sequence shown here is derived from an EMBL/GenBank/DDBJ whole genome shotgun (WGS) entry which is preliminary data.</text>
</comment>
<evidence type="ECO:0000313" key="2">
    <source>
        <dbReference type="Proteomes" id="UP001281147"/>
    </source>
</evidence>
<organism evidence="1 2">
    <name type="scientific">Vermiconidia calcicola</name>
    <dbReference type="NCBI Taxonomy" id="1690605"/>
    <lineage>
        <taxon>Eukaryota</taxon>
        <taxon>Fungi</taxon>
        <taxon>Dikarya</taxon>
        <taxon>Ascomycota</taxon>
        <taxon>Pezizomycotina</taxon>
        <taxon>Dothideomycetes</taxon>
        <taxon>Dothideomycetidae</taxon>
        <taxon>Mycosphaerellales</taxon>
        <taxon>Extremaceae</taxon>
        <taxon>Vermiconidia</taxon>
    </lineage>
</organism>
<name>A0ACC3MKH8_9PEZI</name>